<evidence type="ECO:0000313" key="8">
    <source>
        <dbReference type="EMBL" id="CAL4133400.1"/>
    </source>
</evidence>
<keyword evidence="4" id="KW-0378">Hydrolase</keyword>
<dbReference type="GO" id="GO:0030422">
    <property type="term" value="P:siRNA processing"/>
    <property type="evidence" value="ECO:0007669"/>
    <property type="project" value="InterPro"/>
</dbReference>
<dbReference type="GO" id="GO:0031054">
    <property type="term" value="P:pre-miRNA processing"/>
    <property type="evidence" value="ECO:0007669"/>
    <property type="project" value="InterPro"/>
</dbReference>
<sequence>AFTLRSSNDEFDLERLEVLGDAFLKFSIGEYVFLSFMDDHEGNLSLKRSGLVCNKTLYGLAKKLGLPNFLQTGKLDPKVNGFLPGFIANPTIAKKLCDLGLNGNLWHQVLSTKDYVKLVKICVYKILCEFDKYRQSQEHCVSSCLAGGIDLKACGREAIQALIGAYLLVGGSKAARRFMDWLRIVENKDSSFMSDARIVNKTIMSTEYWAEREVSRVYHSNCLDRLEDEIGYTFNNKSFLVQAVTHPSAIQNKVTDCYQRLEFLGDAVLDYLITGLIYSRSKQYTPGKITDIRSHLVKNETLAKVAVTVNLHKYLVYSNSKLQASIDRFIELLDDHVDDEDNDELNCEEDTEVVEDIEVPKALGDMVEAIIGAVYLDSQQSLHQTWNVIEKLMSSVLLDLQSAIPINCIRKLYEVVGSGDIEFECKPPEDKEPARVTVYVKDFKPVKGLGKNIRVAKQAAAKLALKKKGIFQIKRPNGPLKKSPKIPKIIPELLTGRLLINNHFTLFW</sequence>
<keyword evidence="3" id="KW-0479">Metal-binding</keyword>
<dbReference type="SUPFAM" id="SSF69065">
    <property type="entry name" value="RNase III domain-like"/>
    <property type="match status" value="2"/>
</dbReference>
<dbReference type="SUPFAM" id="SSF54768">
    <property type="entry name" value="dsRNA-binding domain-like"/>
    <property type="match status" value="1"/>
</dbReference>
<dbReference type="PANTHER" id="PTHR14950:SF37">
    <property type="entry name" value="ENDORIBONUCLEASE DICER"/>
    <property type="match status" value="1"/>
</dbReference>
<dbReference type="PROSITE" id="PS00517">
    <property type="entry name" value="RNASE_3_1"/>
    <property type="match status" value="1"/>
</dbReference>
<dbReference type="InterPro" id="IPR000999">
    <property type="entry name" value="RNase_III_dom"/>
</dbReference>
<keyword evidence="6" id="KW-0694">RNA-binding</keyword>
<proteinExistence type="predicted"/>
<dbReference type="Proteomes" id="UP001497623">
    <property type="component" value="Unassembled WGS sequence"/>
</dbReference>
<evidence type="ECO:0000259" key="7">
    <source>
        <dbReference type="PROSITE" id="PS50142"/>
    </source>
</evidence>
<accession>A0AAV2RN65</accession>
<evidence type="ECO:0000256" key="4">
    <source>
        <dbReference type="ARBA" id="ARBA00022801"/>
    </source>
</evidence>
<dbReference type="Pfam" id="PF00636">
    <property type="entry name" value="Ribonuclease_3"/>
    <property type="match status" value="2"/>
</dbReference>
<dbReference type="EMBL" id="CAXKWB010028196">
    <property type="protein sequence ID" value="CAL4133400.1"/>
    <property type="molecule type" value="Genomic_DNA"/>
</dbReference>
<feature type="non-terminal residue" evidence="8">
    <location>
        <position position="1"/>
    </location>
</feature>
<dbReference type="InterPro" id="IPR036389">
    <property type="entry name" value="RNase_III_sf"/>
</dbReference>
<dbReference type="Gene3D" id="3.30.160.20">
    <property type="match status" value="1"/>
</dbReference>
<comment type="cofactor">
    <cofactor evidence="1">
        <name>Mn(2+)</name>
        <dbReference type="ChEBI" id="CHEBI:29035"/>
    </cofactor>
</comment>
<comment type="cofactor">
    <cofactor evidence="2">
        <name>Mg(2+)</name>
        <dbReference type="ChEBI" id="CHEBI:18420"/>
    </cofactor>
</comment>
<evidence type="ECO:0000256" key="5">
    <source>
        <dbReference type="ARBA" id="ARBA00022842"/>
    </source>
</evidence>
<keyword evidence="5" id="KW-0460">Magnesium</keyword>
<dbReference type="GO" id="GO:0003723">
    <property type="term" value="F:RNA binding"/>
    <property type="evidence" value="ECO:0007669"/>
    <property type="project" value="UniProtKB-KW"/>
</dbReference>
<feature type="non-terminal residue" evidence="8">
    <location>
        <position position="508"/>
    </location>
</feature>
<feature type="domain" description="RNase III" evidence="7">
    <location>
        <begin position="223"/>
        <end position="379"/>
    </location>
</feature>
<name>A0AAV2RN65_MEGNR</name>
<evidence type="ECO:0000256" key="6">
    <source>
        <dbReference type="ARBA" id="ARBA00022884"/>
    </source>
</evidence>
<keyword evidence="9" id="KW-1185">Reference proteome</keyword>
<reference evidence="8 9" key="1">
    <citation type="submission" date="2024-05" db="EMBL/GenBank/DDBJ databases">
        <authorList>
            <person name="Wallberg A."/>
        </authorList>
    </citation>
    <scope>NUCLEOTIDE SEQUENCE [LARGE SCALE GENOMIC DNA]</scope>
</reference>
<gene>
    <name evidence="8" type="ORF">MNOR_LOCUS27182</name>
</gene>
<evidence type="ECO:0000256" key="3">
    <source>
        <dbReference type="ARBA" id="ARBA00022723"/>
    </source>
</evidence>
<dbReference type="SMART" id="SM00358">
    <property type="entry name" value="DSRM"/>
    <property type="match status" value="1"/>
</dbReference>
<protein>
    <recommendedName>
        <fullName evidence="7">RNase III domain-containing protein</fullName>
    </recommendedName>
</protein>
<evidence type="ECO:0000256" key="2">
    <source>
        <dbReference type="ARBA" id="ARBA00001946"/>
    </source>
</evidence>
<dbReference type="GO" id="GO:0004525">
    <property type="term" value="F:ribonuclease III activity"/>
    <property type="evidence" value="ECO:0007669"/>
    <property type="project" value="InterPro"/>
</dbReference>
<feature type="domain" description="RNase III" evidence="7">
    <location>
        <begin position="1"/>
        <end position="171"/>
    </location>
</feature>
<dbReference type="AlphaFoldDB" id="A0AAV2RN65"/>
<comment type="caution">
    <text evidence="8">The sequence shown here is derived from an EMBL/GenBank/DDBJ whole genome shotgun (WGS) entry which is preliminary data.</text>
</comment>
<dbReference type="PANTHER" id="PTHR14950">
    <property type="entry name" value="DICER-RELATED"/>
    <property type="match status" value="1"/>
</dbReference>
<dbReference type="GO" id="GO:0046872">
    <property type="term" value="F:metal ion binding"/>
    <property type="evidence" value="ECO:0007669"/>
    <property type="project" value="UniProtKB-KW"/>
</dbReference>
<dbReference type="InterPro" id="IPR014720">
    <property type="entry name" value="dsRBD_dom"/>
</dbReference>
<dbReference type="CDD" id="cd00593">
    <property type="entry name" value="RIBOc"/>
    <property type="match status" value="2"/>
</dbReference>
<dbReference type="Pfam" id="PF20932">
    <property type="entry name" value="Dicer_dsRBD"/>
    <property type="match status" value="1"/>
</dbReference>
<dbReference type="InterPro" id="IPR044441">
    <property type="entry name" value="DICER_DSRM"/>
</dbReference>
<dbReference type="PROSITE" id="PS50142">
    <property type="entry name" value="RNASE_3_2"/>
    <property type="match status" value="2"/>
</dbReference>
<organism evidence="8 9">
    <name type="scientific">Meganyctiphanes norvegica</name>
    <name type="common">Northern krill</name>
    <name type="synonym">Thysanopoda norvegica</name>
    <dbReference type="NCBI Taxonomy" id="48144"/>
    <lineage>
        <taxon>Eukaryota</taxon>
        <taxon>Metazoa</taxon>
        <taxon>Ecdysozoa</taxon>
        <taxon>Arthropoda</taxon>
        <taxon>Crustacea</taxon>
        <taxon>Multicrustacea</taxon>
        <taxon>Malacostraca</taxon>
        <taxon>Eumalacostraca</taxon>
        <taxon>Eucarida</taxon>
        <taxon>Euphausiacea</taxon>
        <taxon>Euphausiidae</taxon>
        <taxon>Meganyctiphanes</taxon>
    </lineage>
</organism>
<evidence type="ECO:0000256" key="1">
    <source>
        <dbReference type="ARBA" id="ARBA00001936"/>
    </source>
</evidence>
<dbReference type="Gene3D" id="1.10.1520.10">
    <property type="entry name" value="Ribonuclease III domain"/>
    <property type="match status" value="2"/>
</dbReference>
<dbReference type="SMART" id="SM00535">
    <property type="entry name" value="RIBOc"/>
    <property type="match status" value="2"/>
</dbReference>
<dbReference type="FunFam" id="1.10.1520.10:FF:000004">
    <property type="entry name" value="Endoribonuclease dicer-like 1"/>
    <property type="match status" value="1"/>
</dbReference>
<evidence type="ECO:0000313" key="9">
    <source>
        <dbReference type="Proteomes" id="UP001497623"/>
    </source>
</evidence>